<dbReference type="InterPro" id="IPR009056">
    <property type="entry name" value="Cyt_c-like_dom"/>
</dbReference>
<evidence type="ECO:0000256" key="3">
    <source>
        <dbReference type="ARBA" id="ARBA00022691"/>
    </source>
</evidence>
<dbReference type="EC" id="1.97.1.4" evidence="10"/>
<proteinExistence type="predicted"/>
<dbReference type="GO" id="GO:0016829">
    <property type="term" value="F:lyase activity"/>
    <property type="evidence" value="ECO:0007669"/>
    <property type="project" value="UniProtKB-KW"/>
</dbReference>
<keyword evidence="2" id="KW-0004">4Fe-4S</keyword>
<dbReference type="GO" id="GO:0004748">
    <property type="term" value="F:ribonucleoside-diphosphate reductase activity, thioredoxin disulfide as acceptor"/>
    <property type="evidence" value="ECO:0007669"/>
    <property type="project" value="TreeGrafter"/>
</dbReference>
<reference evidence="10 11" key="1">
    <citation type="submission" date="2018-06" db="EMBL/GenBank/DDBJ databases">
        <authorList>
            <consortium name="Pathogen Informatics"/>
            <person name="Doyle S."/>
        </authorList>
    </citation>
    <scope>NUCLEOTIDE SEQUENCE [LARGE SCALE GENOMIC DNA]</scope>
    <source>
        <strain evidence="10 11">NCTC11997</strain>
    </source>
</reference>
<dbReference type="PANTHER" id="PTHR30352">
    <property type="entry name" value="PYRUVATE FORMATE-LYASE-ACTIVATING ENZYME"/>
    <property type="match status" value="1"/>
</dbReference>
<keyword evidence="10" id="KW-0456">Lyase</keyword>
<dbReference type="GO" id="GO:0051539">
    <property type="term" value="F:4 iron, 4 sulfur cluster binding"/>
    <property type="evidence" value="ECO:0007669"/>
    <property type="project" value="UniProtKB-KW"/>
</dbReference>
<dbReference type="EMBL" id="CP065725">
    <property type="protein sequence ID" value="QPT39460.1"/>
    <property type="molecule type" value="Genomic_DNA"/>
</dbReference>
<keyword evidence="10" id="KW-0670">Pyruvate</keyword>
<evidence type="ECO:0000313" key="11">
    <source>
        <dbReference type="Proteomes" id="UP000254603"/>
    </source>
</evidence>
<protein>
    <submittedName>
        <fullName evidence="9">Anaerobic ribonucleoside-triphosphate reductase activating protein</fullName>
    </submittedName>
    <submittedName>
        <fullName evidence="10">Pyruvate formate-lyase 1-activating enzyme</fullName>
        <ecNumber evidence="10">1.97.1.4</ecNumber>
    </submittedName>
</protein>
<dbReference type="OrthoDB" id="9782387at2"/>
<reference evidence="9 12" key="2">
    <citation type="submission" date="2020-12" db="EMBL/GenBank/DDBJ databases">
        <title>FDA dAtabase for Regulatory Grade micrObial Sequences (FDA-ARGOS): Supporting development and validation of Infectious Disease Dx tests.</title>
        <authorList>
            <person name="Sproer C."/>
            <person name="Gronow S."/>
            <person name="Severitt S."/>
            <person name="Schroder I."/>
            <person name="Tallon L."/>
            <person name="Sadzewicz L."/>
            <person name="Zhao X."/>
            <person name="Boylan J."/>
            <person name="Ott S."/>
            <person name="Bowen H."/>
            <person name="Vavikolanu K."/>
            <person name="Mehta A."/>
            <person name="Aluvathingal J."/>
            <person name="Nadendla S."/>
            <person name="Lowell S."/>
            <person name="Myers T."/>
            <person name="Yan Y."/>
            <person name="Sichtig H."/>
        </authorList>
    </citation>
    <scope>NUCLEOTIDE SEQUENCE [LARGE SCALE GENOMIC DNA]</scope>
    <source>
        <strain evidence="9 12">FDAARGOS_872</strain>
    </source>
</reference>
<dbReference type="Proteomes" id="UP000254603">
    <property type="component" value="Unassembled WGS sequence"/>
</dbReference>
<evidence type="ECO:0000259" key="8">
    <source>
        <dbReference type="PROSITE" id="PS51007"/>
    </source>
</evidence>
<feature type="domain" description="Cytochrome c" evidence="8">
    <location>
        <begin position="13"/>
        <end position="121"/>
    </location>
</feature>
<name>A0A378XIN2_9BURK</name>
<evidence type="ECO:0000256" key="4">
    <source>
        <dbReference type="ARBA" id="ARBA00022723"/>
    </source>
</evidence>
<evidence type="ECO:0000256" key="2">
    <source>
        <dbReference type="ARBA" id="ARBA00022485"/>
    </source>
</evidence>
<keyword evidence="3" id="KW-0949">S-adenosyl-L-methionine</keyword>
<accession>A0A378XIN2</accession>
<dbReference type="InterPro" id="IPR013785">
    <property type="entry name" value="Aldolase_TIM"/>
</dbReference>
<dbReference type="GO" id="GO:0009055">
    <property type="term" value="F:electron transfer activity"/>
    <property type="evidence" value="ECO:0007669"/>
    <property type="project" value="InterPro"/>
</dbReference>
<dbReference type="GO" id="GO:0046872">
    <property type="term" value="F:metal ion binding"/>
    <property type="evidence" value="ECO:0007669"/>
    <property type="project" value="UniProtKB-KW"/>
</dbReference>
<evidence type="ECO:0000313" key="10">
    <source>
        <dbReference type="EMBL" id="SUA56271.1"/>
    </source>
</evidence>
<evidence type="ECO:0000256" key="7">
    <source>
        <dbReference type="PROSITE-ProRule" id="PRU00433"/>
    </source>
</evidence>
<dbReference type="NCBIfam" id="TIGR02826">
    <property type="entry name" value="RNR_activ_nrdG3"/>
    <property type="match status" value="1"/>
</dbReference>
<organism evidence="10 11">
    <name type="scientific">Oligella ureolytica</name>
    <dbReference type="NCBI Taxonomy" id="90244"/>
    <lineage>
        <taxon>Bacteria</taxon>
        <taxon>Pseudomonadati</taxon>
        <taxon>Pseudomonadota</taxon>
        <taxon>Betaproteobacteria</taxon>
        <taxon>Burkholderiales</taxon>
        <taxon>Alcaligenaceae</taxon>
        <taxon>Oligella</taxon>
    </lineage>
</organism>
<evidence type="ECO:0000256" key="1">
    <source>
        <dbReference type="ARBA" id="ARBA00001966"/>
    </source>
</evidence>
<keyword evidence="4 7" id="KW-0479">Metal-binding</keyword>
<dbReference type="SFLD" id="SFLDS00029">
    <property type="entry name" value="Radical_SAM"/>
    <property type="match status" value="1"/>
</dbReference>
<keyword evidence="10" id="KW-0560">Oxidoreductase</keyword>
<dbReference type="SUPFAM" id="SSF102114">
    <property type="entry name" value="Radical SAM enzymes"/>
    <property type="match status" value="1"/>
</dbReference>
<dbReference type="Gene3D" id="3.20.20.70">
    <property type="entry name" value="Aldolase class I"/>
    <property type="match status" value="1"/>
</dbReference>
<dbReference type="PANTHER" id="PTHR30352:SF2">
    <property type="entry name" value="ANAEROBIC RIBONUCLEOSIDE-TRIPHOSPHATE REDUCTASE-ACTIVATING PROTEIN"/>
    <property type="match status" value="1"/>
</dbReference>
<keyword evidence="12" id="KW-1185">Reference proteome</keyword>
<evidence type="ECO:0000256" key="6">
    <source>
        <dbReference type="ARBA" id="ARBA00023014"/>
    </source>
</evidence>
<dbReference type="STRING" id="1122619.GCA_000373745_00333"/>
<keyword evidence="6" id="KW-0411">Iron-sulfur</keyword>
<evidence type="ECO:0000256" key="5">
    <source>
        <dbReference type="ARBA" id="ARBA00023004"/>
    </source>
</evidence>
<keyword evidence="7" id="KW-0349">Heme</keyword>
<sequence>MKNLRYRHEEVVWLEVPGEVSLAYHITGCPLRCKGCHSADTWKVGSGKLLTPEHFSKQLQQYKNLITCVLFMGGEWLPEQLLTYLQLAQEADLKTCLYTGFEKEQVPAELLPLLDYLKTGPWIPERGGLDNPTTNQRFISQRSGVLLNHLFHPTLRKE</sequence>
<gene>
    <name evidence="10" type="primary">pflA</name>
    <name evidence="9" type="synonym">nrdG</name>
    <name evidence="9" type="ORF">I6G29_09860</name>
    <name evidence="10" type="ORF">NCTC11997_02038</name>
</gene>
<dbReference type="Pfam" id="PF13353">
    <property type="entry name" value="Fer4_12"/>
    <property type="match status" value="1"/>
</dbReference>
<evidence type="ECO:0000313" key="12">
    <source>
        <dbReference type="Proteomes" id="UP000594903"/>
    </source>
</evidence>
<dbReference type="GO" id="GO:0043365">
    <property type="term" value="F:[formate-C-acetyltransferase]-activating enzyme activity"/>
    <property type="evidence" value="ECO:0007669"/>
    <property type="project" value="UniProtKB-EC"/>
</dbReference>
<comment type="cofactor">
    <cofactor evidence="1">
        <name>[4Fe-4S] cluster</name>
        <dbReference type="ChEBI" id="CHEBI:49883"/>
    </cofactor>
</comment>
<dbReference type="InterPro" id="IPR034457">
    <property type="entry name" value="Organic_radical-activating"/>
</dbReference>
<dbReference type="InterPro" id="IPR007197">
    <property type="entry name" value="rSAM"/>
</dbReference>
<dbReference type="PROSITE" id="PS51007">
    <property type="entry name" value="CYTC"/>
    <property type="match status" value="1"/>
</dbReference>
<keyword evidence="5 7" id="KW-0408">Iron</keyword>
<dbReference type="GO" id="GO:0020037">
    <property type="term" value="F:heme binding"/>
    <property type="evidence" value="ECO:0007669"/>
    <property type="project" value="InterPro"/>
</dbReference>
<dbReference type="RefSeq" id="WP_018573510.1">
    <property type="nucleotide sequence ID" value="NZ_CP065725.1"/>
</dbReference>
<dbReference type="AlphaFoldDB" id="A0A378XIN2"/>
<evidence type="ECO:0000313" key="9">
    <source>
        <dbReference type="EMBL" id="QPT39460.1"/>
    </source>
</evidence>
<dbReference type="EMBL" id="UGSB01000001">
    <property type="protein sequence ID" value="SUA56271.1"/>
    <property type="molecule type" value="Genomic_DNA"/>
</dbReference>
<dbReference type="InterPro" id="IPR014191">
    <property type="entry name" value="Anaer_RNR_activator"/>
</dbReference>
<dbReference type="Proteomes" id="UP000594903">
    <property type="component" value="Chromosome"/>
</dbReference>
<dbReference type="InterPro" id="IPR058240">
    <property type="entry name" value="rSAM_sf"/>
</dbReference>